<evidence type="ECO:0000313" key="3">
    <source>
        <dbReference type="Proteomes" id="UP000254293"/>
    </source>
</evidence>
<dbReference type="InterPro" id="IPR025695">
    <property type="entry name" value="DoxX-like"/>
</dbReference>
<keyword evidence="1" id="KW-1133">Transmembrane helix</keyword>
<evidence type="ECO:0000256" key="1">
    <source>
        <dbReference type="SAM" id="Phobius"/>
    </source>
</evidence>
<keyword evidence="3" id="KW-1185">Reference proteome</keyword>
<protein>
    <recommendedName>
        <fullName evidence="4">Epimerase</fullName>
    </recommendedName>
</protein>
<dbReference type="Proteomes" id="UP000254293">
    <property type="component" value="Unassembled WGS sequence"/>
</dbReference>
<feature type="transmembrane region" description="Helical" evidence="1">
    <location>
        <begin position="7"/>
        <end position="27"/>
    </location>
</feature>
<reference evidence="2 3" key="1">
    <citation type="submission" date="2018-06" db="EMBL/GenBank/DDBJ databases">
        <authorList>
            <consortium name="Pathogen Informatics"/>
            <person name="Doyle S."/>
        </authorList>
    </citation>
    <scope>NUCLEOTIDE SEQUENCE [LARGE SCALE GENOMIC DNA]</scope>
    <source>
        <strain evidence="2 3">NCTC13336</strain>
    </source>
</reference>
<evidence type="ECO:0008006" key="4">
    <source>
        <dbReference type="Google" id="ProtNLM"/>
    </source>
</evidence>
<gene>
    <name evidence="2" type="ORF">NCTC13336_01595</name>
</gene>
<organism evidence="2 3">
    <name type="scientific">Kingella potus</name>
    <dbReference type="NCBI Taxonomy" id="265175"/>
    <lineage>
        <taxon>Bacteria</taxon>
        <taxon>Pseudomonadati</taxon>
        <taxon>Pseudomonadota</taxon>
        <taxon>Betaproteobacteria</taxon>
        <taxon>Neisseriales</taxon>
        <taxon>Neisseriaceae</taxon>
        <taxon>Kingella</taxon>
    </lineage>
</organism>
<feature type="transmembrane region" description="Helical" evidence="1">
    <location>
        <begin position="47"/>
        <end position="68"/>
    </location>
</feature>
<keyword evidence="1" id="KW-0472">Membrane</keyword>
<feature type="transmembrane region" description="Helical" evidence="1">
    <location>
        <begin position="106"/>
        <end position="123"/>
    </location>
</feature>
<dbReference type="RefSeq" id="WP_115308608.1">
    <property type="nucleotide sequence ID" value="NZ_CP091516.1"/>
</dbReference>
<name>A0A377R597_9NEIS</name>
<keyword evidence="1" id="KW-0812">Transmembrane</keyword>
<evidence type="ECO:0000313" key="2">
    <source>
        <dbReference type="EMBL" id="STR02715.1"/>
    </source>
</evidence>
<dbReference type="EMBL" id="UGJJ01000002">
    <property type="protein sequence ID" value="STR02715.1"/>
    <property type="molecule type" value="Genomic_DNA"/>
</dbReference>
<accession>A0A377R597</accession>
<dbReference type="OrthoDB" id="5292533at2"/>
<sequence length="128" mass="14098">MDTRPRIPNYLPYSLGILWLWSGLQPLLSARQESEALLAAVGFQTAWQYPVLLAASLLDVSFGLLCFSRARRMPALWAAQAATVAAYSAVIACALPEMWLHPFAPLVKNLPVFALIVYLAQAARRQAV</sequence>
<proteinExistence type="predicted"/>
<dbReference type="AlphaFoldDB" id="A0A377R597"/>
<feature type="transmembrane region" description="Helical" evidence="1">
    <location>
        <begin position="75"/>
        <end position="100"/>
    </location>
</feature>
<dbReference type="Pfam" id="PF13781">
    <property type="entry name" value="DoxX_3"/>
    <property type="match status" value="1"/>
</dbReference>